<dbReference type="InterPro" id="IPR024746">
    <property type="entry name" value="Glyco_hydro_100"/>
</dbReference>
<evidence type="ECO:0000256" key="6">
    <source>
        <dbReference type="ARBA" id="ARBA00023295"/>
    </source>
</evidence>
<name>A0A2G9ZLJ8_9BACT</name>
<dbReference type="GO" id="GO:0005975">
    <property type="term" value="P:carbohydrate metabolic process"/>
    <property type="evidence" value="ECO:0007669"/>
    <property type="project" value="InterPro"/>
</dbReference>
<dbReference type="PANTHER" id="PTHR34987">
    <property type="entry name" value="C, PUTATIVE (AFU_ORTHOLOGUE AFUA_3G02880)-RELATED"/>
    <property type="match status" value="1"/>
</dbReference>
<dbReference type="InterPro" id="IPR008928">
    <property type="entry name" value="6-hairpin_glycosidase_sf"/>
</dbReference>
<evidence type="ECO:0000256" key="4">
    <source>
        <dbReference type="ARBA" id="ARBA00022801"/>
    </source>
</evidence>
<keyword evidence="6" id="KW-0326">Glycosidase</keyword>
<comment type="similarity">
    <text evidence="2">Belongs to the glycosyl hydrolase 100 family.</text>
</comment>
<gene>
    <name evidence="7" type="ORF">COX22_01115</name>
</gene>
<comment type="caution">
    <text evidence="7">The sequence shown here is derived from an EMBL/GenBank/DDBJ whole genome shotgun (WGS) entry which is preliminary data.</text>
</comment>
<keyword evidence="4" id="KW-0378">Hydrolase</keyword>
<evidence type="ECO:0000313" key="7">
    <source>
        <dbReference type="EMBL" id="PIP34014.1"/>
    </source>
</evidence>
<protein>
    <recommendedName>
        <fullName evidence="3">beta-fructofuranosidase</fullName>
        <ecNumber evidence="3">3.2.1.26</ecNumber>
    </recommendedName>
</protein>
<dbReference type="AlphaFoldDB" id="A0A2G9ZLJ8"/>
<proteinExistence type="inferred from homology"/>
<evidence type="ECO:0000256" key="1">
    <source>
        <dbReference type="ARBA" id="ARBA00000094"/>
    </source>
</evidence>
<evidence type="ECO:0000256" key="5">
    <source>
        <dbReference type="ARBA" id="ARBA00023277"/>
    </source>
</evidence>
<keyword evidence="5" id="KW-0119">Carbohydrate metabolism</keyword>
<accession>A0A2G9ZLJ8</accession>
<dbReference type="EC" id="3.2.1.26" evidence="3"/>
<evidence type="ECO:0000313" key="8">
    <source>
        <dbReference type="Proteomes" id="UP000230729"/>
    </source>
</evidence>
<comment type="catalytic activity">
    <reaction evidence="1">
        <text>Hydrolysis of terminal non-reducing beta-D-fructofuranoside residues in beta-D-fructofuranosides.</text>
        <dbReference type="EC" id="3.2.1.26"/>
    </reaction>
</comment>
<evidence type="ECO:0000256" key="2">
    <source>
        <dbReference type="ARBA" id="ARBA00007671"/>
    </source>
</evidence>
<reference evidence="7 8" key="1">
    <citation type="submission" date="2017-09" db="EMBL/GenBank/DDBJ databases">
        <title>Depth-based differentiation of microbial function through sediment-hosted aquifers and enrichment of novel symbionts in the deep terrestrial subsurface.</title>
        <authorList>
            <person name="Probst A.J."/>
            <person name="Ladd B."/>
            <person name="Jarett J.K."/>
            <person name="Geller-Mcgrath D.E."/>
            <person name="Sieber C.M."/>
            <person name="Emerson J.B."/>
            <person name="Anantharaman K."/>
            <person name="Thomas B.C."/>
            <person name="Malmstrom R."/>
            <person name="Stieglmeier M."/>
            <person name="Klingl A."/>
            <person name="Woyke T."/>
            <person name="Ryan C.M."/>
            <person name="Banfield J.F."/>
        </authorList>
    </citation>
    <scope>NUCLEOTIDE SEQUENCE [LARGE SCALE GENOMIC DNA]</scope>
    <source>
        <strain evidence="7">CG23_combo_of_CG06-09_8_20_14_all_49_15</strain>
    </source>
</reference>
<dbReference type="PANTHER" id="PTHR34987:SF4">
    <property type="entry name" value="ALPHA-L-RHAMNOSIDASE C-TERMINAL DOMAIN-CONTAINING PROTEIN"/>
    <property type="match status" value="1"/>
</dbReference>
<dbReference type="Proteomes" id="UP000230729">
    <property type="component" value="Unassembled WGS sequence"/>
</dbReference>
<evidence type="ECO:0000256" key="3">
    <source>
        <dbReference type="ARBA" id="ARBA00012758"/>
    </source>
</evidence>
<dbReference type="GO" id="GO:0033926">
    <property type="term" value="F:endo-alpha-N-acetylgalactosaminidase activity"/>
    <property type="evidence" value="ECO:0007669"/>
    <property type="project" value="InterPro"/>
</dbReference>
<dbReference type="GO" id="GO:0004564">
    <property type="term" value="F:beta-fructofuranosidase activity"/>
    <property type="evidence" value="ECO:0007669"/>
    <property type="project" value="UniProtKB-EC"/>
</dbReference>
<sequence>MTKIIEEARTKALAVLRACRRPTGFFASGLPGGYEAVWARDSQMTALGASLQGEQFKRTIGQSLTLLARHQGAMGQIPNCVGSYNTDRQSDVTYNSVDSSLWFIIGHYVYARAFRDRALLDRQNRQINMAFFWLKAQDPDNLGLLVQQPTNDWQDAFPHKYGYTIHCLSLFYAVLKIMGEKKQAESLRAIVNGQEKKYASLYDAKLGYYYPWAWKNHDTIREHEEWFDTAGNLLAILTGLADKKISDRLLDFIEKKAIDRPFPCQTIWPPLYPADPAWHDYFALSDAREPYNYLNAGIWPFIGGLYVAALAKTGRHQKAAVALEKLAQANLQVIKNPQSPAYIIPVGQKNKIAGPELLALRQKEFNEWLHGRTGEPRGEPYQGWSAGLYLYAYECVKQKKVIYF</sequence>
<dbReference type="EMBL" id="PCSD01000025">
    <property type="protein sequence ID" value="PIP34014.1"/>
    <property type="molecule type" value="Genomic_DNA"/>
</dbReference>
<organism evidence="7 8">
    <name type="scientific">Candidatus Falkowbacteria bacterium CG23_combo_of_CG06-09_8_20_14_all_49_15</name>
    <dbReference type="NCBI Taxonomy" id="1974572"/>
    <lineage>
        <taxon>Bacteria</taxon>
        <taxon>Candidatus Falkowiibacteriota</taxon>
    </lineage>
</organism>
<dbReference type="SUPFAM" id="SSF48208">
    <property type="entry name" value="Six-hairpin glycosidases"/>
    <property type="match status" value="1"/>
</dbReference>
<dbReference type="Pfam" id="PF12899">
    <property type="entry name" value="Glyco_hydro_100"/>
    <property type="match status" value="1"/>
</dbReference>
<dbReference type="Gene3D" id="1.50.10.10">
    <property type="match status" value="1"/>
</dbReference>
<dbReference type="InterPro" id="IPR012341">
    <property type="entry name" value="6hp_glycosidase-like_sf"/>
</dbReference>